<dbReference type="Proteomes" id="UP001420932">
    <property type="component" value="Unassembled WGS sequence"/>
</dbReference>
<reference evidence="2 3" key="1">
    <citation type="submission" date="2024-01" db="EMBL/GenBank/DDBJ databases">
        <title>Genome assemblies of Stephania.</title>
        <authorList>
            <person name="Yang L."/>
        </authorList>
    </citation>
    <scope>NUCLEOTIDE SEQUENCE [LARGE SCALE GENOMIC DNA]</scope>
    <source>
        <strain evidence="2">YNDBR</strain>
        <tissue evidence="2">Leaf</tissue>
    </source>
</reference>
<dbReference type="EMBL" id="JBBNAF010000007">
    <property type="protein sequence ID" value="KAK9127853.1"/>
    <property type="molecule type" value="Genomic_DNA"/>
</dbReference>
<gene>
    <name evidence="2" type="ORF">Syun_016650</name>
</gene>
<feature type="transmembrane region" description="Helical" evidence="1">
    <location>
        <begin position="38"/>
        <end position="56"/>
    </location>
</feature>
<evidence type="ECO:0000313" key="2">
    <source>
        <dbReference type="EMBL" id="KAK9127853.1"/>
    </source>
</evidence>
<organism evidence="2 3">
    <name type="scientific">Stephania yunnanensis</name>
    <dbReference type="NCBI Taxonomy" id="152371"/>
    <lineage>
        <taxon>Eukaryota</taxon>
        <taxon>Viridiplantae</taxon>
        <taxon>Streptophyta</taxon>
        <taxon>Embryophyta</taxon>
        <taxon>Tracheophyta</taxon>
        <taxon>Spermatophyta</taxon>
        <taxon>Magnoliopsida</taxon>
        <taxon>Ranunculales</taxon>
        <taxon>Menispermaceae</taxon>
        <taxon>Menispermoideae</taxon>
        <taxon>Cissampelideae</taxon>
        <taxon>Stephania</taxon>
    </lineage>
</organism>
<protein>
    <submittedName>
        <fullName evidence="2">Uncharacterized protein</fullName>
    </submittedName>
</protein>
<keyword evidence="1" id="KW-1133">Transmembrane helix</keyword>
<evidence type="ECO:0000256" key="1">
    <source>
        <dbReference type="SAM" id="Phobius"/>
    </source>
</evidence>
<proteinExistence type="predicted"/>
<name>A0AAP0P2D5_9MAGN</name>
<accession>A0AAP0P2D5</accession>
<sequence length="83" mass="9673">MDDRDTAYMINFHHSQDLSKHMILLASRFTSINPSTRIGYGVMVFAIALLLAWMWPQAKNRTKMRMTQILYEGCLMKELVSFS</sequence>
<keyword evidence="3" id="KW-1185">Reference proteome</keyword>
<keyword evidence="1" id="KW-0472">Membrane</keyword>
<comment type="caution">
    <text evidence="2">The sequence shown here is derived from an EMBL/GenBank/DDBJ whole genome shotgun (WGS) entry which is preliminary data.</text>
</comment>
<keyword evidence="1" id="KW-0812">Transmembrane</keyword>
<evidence type="ECO:0000313" key="3">
    <source>
        <dbReference type="Proteomes" id="UP001420932"/>
    </source>
</evidence>
<dbReference type="AlphaFoldDB" id="A0AAP0P2D5"/>